<dbReference type="CDD" id="cd00063">
    <property type="entry name" value="FN3"/>
    <property type="match status" value="1"/>
</dbReference>
<feature type="compositionally biased region" description="Basic and acidic residues" evidence="1">
    <location>
        <begin position="65"/>
        <end position="76"/>
    </location>
</feature>
<evidence type="ECO:0000259" key="3">
    <source>
        <dbReference type="Pfam" id="PF16066"/>
    </source>
</evidence>
<dbReference type="EMBL" id="JAWJWE010000043">
    <property type="protein sequence ID" value="KAK6617901.1"/>
    <property type="molecule type" value="Genomic_DNA"/>
</dbReference>
<feature type="region of interest" description="Disordered" evidence="1">
    <location>
        <begin position="224"/>
        <end position="243"/>
    </location>
</feature>
<dbReference type="InterPro" id="IPR003961">
    <property type="entry name" value="FN3_dom"/>
</dbReference>
<dbReference type="InterPro" id="IPR013783">
    <property type="entry name" value="Ig-like_fold"/>
</dbReference>
<evidence type="ECO:0000256" key="1">
    <source>
        <dbReference type="SAM" id="MobiDB-lite"/>
    </source>
</evidence>
<dbReference type="InterPro" id="IPR032073">
    <property type="entry name" value="FNDC5_C"/>
</dbReference>
<gene>
    <name evidence="4" type="ORF">RUM43_014130</name>
</gene>
<feature type="transmembrane region" description="Helical" evidence="2">
    <location>
        <begin position="179"/>
        <end position="197"/>
    </location>
</feature>
<keyword evidence="2" id="KW-0812">Transmembrane</keyword>
<dbReference type="PANTHER" id="PTHR21104">
    <property type="entry name" value="FIBRONECTIN TYPE III DOMAIN-CONTAINING PROTEIN"/>
    <property type="match status" value="1"/>
</dbReference>
<keyword evidence="2" id="KW-1133">Transmembrane helix</keyword>
<dbReference type="AlphaFoldDB" id="A0AAN8PBM7"/>
<accession>A0AAN8PBM7</accession>
<evidence type="ECO:0000313" key="4">
    <source>
        <dbReference type="EMBL" id="KAK6617901.1"/>
    </source>
</evidence>
<evidence type="ECO:0000256" key="2">
    <source>
        <dbReference type="SAM" id="Phobius"/>
    </source>
</evidence>
<dbReference type="Pfam" id="PF16066">
    <property type="entry name" value="DUF4808"/>
    <property type="match status" value="1"/>
</dbReference>
<dbReference type="Gene3D" id="2.60.40.10">
    <property type="entry name" value="Immunoglobulins"/>
    <property type="match status" value="1"/>
</dbReference>
<dbReference type="Proteomes" id="UP001372834">
    <property type="component" value="Unassembled WGS sequence"/>
</dbReference>
<feature type="domain" description="Fibronectin type III" evidence="3">
    <location>
        <begin position="173"/>
        <end position="224"/>
    </location>
</feature>
<keyword evidence="2" id="KW-0472">Membrane</keyword>
<organism evidence="4 5">
    <name type="scientific">Polyplax serrata</name>
    <name type="common">Common mouse louse</name>
    <dbReference type="NCBI Taxonomy" id="468196"/>
    <lineage>
        <taxon>Eukaryota</taxon>
        <taxon>Metazoa</taxon>
        <taxon>Ecdysozoa</taxon>
        <taxon>Arthropoda</taxon>
        <taxon>Hexapoda</taxon>
        <taxon>Insecta</taxon>
        <taxon>Pterygota</taxon>
        <taxon>Neoptera</taxon>
        <taxon>Paraneoptera</taxon>
        <taxon>Psocodea</taxon>
        <taxon>Troctomorpha</taxon>
        <taxon>Phthiraptera</taxon>
        <taxon>Anoplura</taxon>
        <taxon>Polyplacidae</taxon>
        <taxon>Polyplax</taxon>
    </lineage>
</organism>
<proteinExistence type="predicted"/>
<name>A0AAN8PBM7_POLSC</name>
<reference evidence="4 5" key="1">
    <citation type="submission" date="2023-10" db="EMBL/GenBank/DDBJ databases">
        <title>Genomes of two closely related lineages of the louse Polyplax serrata with different host specificities.</title>
        <authorList>
            <person name="Martinu J."/>
            <person name="Tarabai H."/>
            <person name="Stefka J."/>
            <person name="Hypsa V."/>
        </authorList>
    </citation>
    <scope>NUCLEOTIDE SEQUENCE [LARGE SCALE GENOMIC DNA]</scope>
    <source>
        <strain evidence="4">HR10_N</strain>
    </source>
</reference>
<sequence length="287" mass="32539">MKGDNGFRFLSRVITQVAGNSHSIVLRQLRPSTQYQVTVSAIINGKNYKSRRLVFKTGNDSDEITDSKGVELDPSKPTKPSRWRSTTQEIINPDPTALDSKYTPQTSTTEPAQKRENTFRKHRIPYRHQAKKIENSVDEFDEFVDEKREKLHAAACKSMNEKEREMTENGEDVVRGVEIGLVLLALVVWIIAIALFFHRWGKIRMLLPYQPDYKTQQSLKVPGTAASMASGRSGTNGTQGQQEGPGCVQVNHLLSQLLIVKIFPKRLCLRKNRVEKEEGGKEAFHFD</sequence>
<feature type="compositionally biased region" description="Polar residues" evidence="1">
    <location>
        <begin position="102"/>
        <end position="111"/>
    </location>
</feature>
<feature type="compositionally biased region" description="Polar residues" evidence="1">
    <location>
        <begin position="230"/>
        <end position="242"/>
    </location>
</feature>
<dbReference type="PANTHER" id="PTHR21104:SF2">
    <property type="entry name" value="FIBRONECTIN TYPE-III DOMAIN-CONTAINING PROTEIN"/>
    <property type="match status" value="1"/>
</dbReference>
<feature type="region of interest" description="Disordered" evidence="1">
    <location>
        <begin position="59"/>
        <end position="117"/>
    </location>
</feature>
<comment type="caution">
    <text evidence="4">The sequence shown here is derived from an EMBL/GenBank/DDBJ whole genome shotgun (WGS) entry which is preliminary data.</text>
</comment>
<protein>
    <recommendedName>
        <fullName evidence="3">Fibronectin type III domain-containing protein</fullName>
    </recommendedName>
</protein>
<evidence type="ECO:0000313" key="5">
    <source>
        <dbReference type="Proteomes" id="UP001372834"/>
    </source>
</evidence>